<sequence length="118" mass="12121">MKFSAITIALAAALLSQTTSAVSVVSTTVDKRGPRRPLSLLSVTDSSLKNRAADSCVTSAPYGCDGGRCWKVCDSAGGWCWTAKDGGTGEWETCNSFNDCNTGMACGVGDCADCGCSC</sequence>
<proteinExistence type="predicted"/>
<keyword evidence="1" id="KW-0732">Signal</keyword>
<comment type="caution">
    <text evidence="2">The sequence shown here is derived from an EMBL/GenBank/DDBJ whole genome shotgun (WGS) entry which is preliminary data.</text>
</comment>
<keyword evidence="3" id="KW-1185">Reference proteome</keyword>
<evidence type="ECO:0000256" key="1">
    <source>
        <dbReference type="SAM" id="SignalP"/>
    </source>
</evidence>
<name>A0A9P5YA07_9AGAR</name>
<evidence type="ECO:0000313" key="3">
    <source>
        <dbReference type="Proteomes" id="UP000807353"/>
    </source>
</evidence>
<evidence type="ECO:0000313" key="2">
    <source>
        <dbReference type="EMBL" id="KAF9464041.1"/>
    </source>
</evidence>
<feature type="signal peptide" evidence="1">
    <location>
        <begin position="1"/>
        <end position="21"/>
    </location>
</feature>
<accession>A0A9P5YA07</accession>
<dbReference type="EMBL" id="MU150257">
    <property type="protein sequence ID" value="KAF9464041.1"/>
    <property type="molecule type" value="Genomic_DNA"/>
</dbReference>
<gene>
    <name evidence="2" type="ORF">BDZ94DRAFT_1257414</name>
</gene>
<organism evidence="2 3">
    <name type="scientific">Collybia nuda</name>
    <dbReference type="NCBI Taxonomy" id="64659"/>
    <lineage>
        <taxon>Eukaryota</taxon>
        <taxon>Fungi</taxon>
        <taxon>Dikarya</taxon>
        <taxon>Basidiomycota</taxon>
        <taxon>Agaricomycotina</taxon>
        <taxon>Agaricomycetes</taxon>
        <taxon>Agaricomycetidae</taxon>
        <taxon>Agaricales</taxon>
        <taxon>Tricholomatineae</taxon>
        <taxon>Clitocybaceae</taxon>
        <taxon>Collybia</taxon>
    </lineage>
</organism>
<dbReference type="AlphaFoldDB" id="A0A9P5YA07"/>
<protein>
    <submittedName>
        <fullName evidence="2">Uncharacterized protein</fullName>
    </submittedName>
</protein>
<dbReference type="OrthoDB" id="3660930at2759"/>
<reference evidence="2" key="1">
    <citation type="submission" date="2020-11" db="EMBL/GenBank/DDBJ databases">
        <authorList>
            <consortium name="DOE Joint Genome Institute"/>
            <person name="Ahrendt S."/>
            <person name="Riley R."/>
            <person name="Andreopoulos W."/>
            <person name="Labutti K."/>
            <person name="Pangilinan J."/>
            <person name="Ruiz-Duenas F.J."/>
            <person name="Barrasa J.M."/>
            <person name="Sanchez-Garcia M."/>
            <person name="Camarero S."/>
            <person name="Miyauchi S."/>
            <person name="Serrano A."/>
            <person name="Linde D."/>
            <person name="Babiker R."/>
            <person name="Drula E."/>
            <person name="Ayuso-Fernandez I."/>
            <person name="Pacheco R."/>
            <person name="Padilla G."/>
            <person name="Ferreira P."/>
            <person name="Barriuso J."/>
            <person name="Kellner H."/>
            <person name="Castanera R."/>
            <person name="Alfaro M."/>
            <person name="Ramirez L."/>
            <person name="Pisabarro A.G."/>
            <person name="Kuo A."/>
            <person name="Tritt A."/>
            <person name="Lipzen A."/>
            <person name="He G."/>
            <person name="Yan M."/>
            <person name="Ng V."/>
            <person name="Cullen D."/>
            <person name="Martin F."/>
            <person name="Rosso M.-N."/>
            <person name="Henrissat B."/>
            <person name="Hibbett D."/>
            <person name="Martinez A.T."/>
            <person name="Grigoriev I.V."/>
        </authorList>
    </citation>
    <scope>NUCLEOTIDE SEQUENCE</scope>
    <source>
        <strain evidence="2">CBS 247.69</strain>
    </source>
</reference>
<feature type="chain" id="PRO_5040217808" evidence="1">
    <location>
        <begin position="22"/>
        <end position="118"/>
    </location>
</feature>
<dbReference type="Proteomes" id="UP000807353">
    <property type="component" value="Unassembled WGS sequence"/>
</dbReference>